<dbReference type="EMBL" id="CACTIH010005449">
    <property type="protein sequence ID" value="CAA2993441.1"/>
    <property type="molecule type" value="Genomic_DNA"/>
</dbReference>
<dbReference type="PANTHER" id="PTHR47950:SF6">
    <property type="entry name" value="CYTOCHROME P450"/>
    <property type="match status" value="1"/>
</dbReference>
<name>A0A8S0SN68_OLEEU</name>
<evidence type="ECO:0000256" key="11">
    <source>
        <dbReference type="SAM" id="Phobius"/>
    </source>
</evidence>
<keyword evidence="7 9" id="KW-0408">Iron</keyword>
<protein>
    <submittedName>
        <fullName evidence="12">Probable (S)-N-methylcoclaurine 3 -hydroxylase isozyme 2</fullName>
    </submittedName>
</protein>
<dbReference type="PANTHER" id="PTHR47950">
    <property type="entry name" value="CYTOCHROME P450, FAMILY 76, SUBFAMILY C, POLYPEPTIDE 5-RELATED"/>
    <property type="match status" value="1"/>
</dbReference>
<dbReference type="InterPro" id="IPR017972">
    <property type="entry name" value="Cyt_P450_CS"/>
</dbReference>
<evidence type="ECO:0000313" key="12">
    <source>
        <dbReference type="EMBL" id="CAA2993441.1"/>
    </source>
</evidence>
<reference evidence="12 13" key="1">
    <citation type="submission" date="2019-12" db="EMBL/GenBank/DDBJ databases">
        <authorList>
            <person name="Alioto T."/>
            <person name="Alioto T."/>
            <person name="Gomez Garrido J."/>
        </authorList>
    </citation>
    <scope>NUCLEOTIDE SEQUENCE [LARGE SCALE GENOMIC DNA]</scope>
</reference>
<dbReference type="GO" id="GO:0020037">
    <property type="term" value="F:heme binding"/>
    <property type="evidence" value="ECO:0007669"/>
    <property type="project" value="InterPro"/>
</dbReference>
<evidence type="ECO:0000256" key="7">
    <source>
        <dbReference type="ARBA" id="ARBA00023004"/>
    </source>
</evidence>
<evidence type="ECO:0000256" key="8">
    <source>
        <dbReference type="ARBA" id="ARBA00023033"/>
    </source>
</evidence>
<keyword evidence="13" id="KW-1185">Reference proteome</keyword>
<dbReference type="FunFam" id="1.10.630.10:FF:000126">
    <property type="entry name" value="Predicted protein"/>
    <property type="match status" value="1"/>
</dbReference>
<evidence type="ECO:0000256" key="9">
    <source>
        <dbReference type="PIRSR" id="PIRSR602401-1"/>
    </source>
</evidence>
<dbReference type="GO" id="GO:0016020">
    <property type="term" value="C:membrane"/>
    <property type="evidence" value="ECO:0007669"/>
    <property type="project" value="UniProtKB-SubCell"/>
</dbReference>
<comment type="cofactor">
    <cofactor evidence="1 9">
        <name>heme</name>
        <dbReference type="ChEBI" id="CHEBI:30413"/>
    </cofactor>
</comment>
<dbReference type="AlphaFoldDB" id="A0A8S0SN68"/>
<keyword evidence="11" id="KW-0472">Membrane</keyword>
<accession>A0A8S0SN68</accession>
<feature type="transmembrane region" description="Helical" evidence="11">
    <location>
        <begin position="12"/>
        <end position="30"/>
    </location>
</feature>
<gene>
    <name evidence="12" type="ORF">OLEA9_A069655</name>
</gene>
<dbReference type="PROSITE" id="PS00086">
    <property type="entry name" value="CYTOCHROME_P450"/>
    <property type="match status" value="1"/>
</dbReference>
<dbReference type="PRINTS" id="PR00385">
    <property type="entry name" value="P450"/>
</dbReference>
<comment type="subcellular location">
    <subcellularLocation>
        <location evidence="2">Membrane</location>
        <topology evidence="2">Single-pass membrane protein</topology>
    </subcellularLocation>
</comment>
<dbReference type="GO" id="GO:0016705">
    <property type="term" value="F:oxidoreductase activity, acting on paired donors, with incorporation or reduction of molecular oxygen"/>
    <property type="evidence" value="ECO:0007669"/>
    <property type="project" value="InterPro"/>
</dbReference>
<evidence type="ECO:0000256" key="3">
    <source>
        <dbReference type="ARBA" id="ARBA00010617"/>
    </source>
</evidence>
<evidence type="ECO:0000256" key="5">
    <source>
        <dbReference type="ARBA" id="ARBA00022723"/>
    </source>
</evidence>
<evidence type="ECO:0000256" key="6">
    <source>
        <dbReference type="ARBA" id="ARBA00023002"/>
    </source>
</evidence>
<keyword evidence="6 10" id="KW-0560">Oxidoreductase</keyword>
<keyword evidence="8 10" id="KW-0503">Monooxygenase</keyword>
<evidence type="ECO:0000313" key="13">
    <source>
        <dbReference type="Proteomes" id="UP000594638"/>
    </source>
</evidence>
<proteinExistence type="inferred from homology"/>
<dbReference type="SUPFAM" id="SSF48264">
    <property type="entry name" value="Cytochrome P450"/>
    <property type="match status" value="1"/>
</dbReference>
<dbReference type="InterPro" id="IPR036396">
    <property type="entry name" value="Cyt_P450_sf"/>
</dbReference>
<comment type="similarity">
    <text evidence="3 10">Belongs to the cytochrome P450 family.</text>
</comment>
<dbReference type="Gene3D" id="1.10.630.10">
    <property type="entry name" value="Cytochrome P450"/>
    <property type="match status" value="1"/>
</dbReference>
<dbReference type="OrthoDB" id="1470350at2759"/>
<evidence type="ECO:0000256" key="1">
    <source>
        <dbReference type="ARBA" id="ARBA00001971"/>
    </source>
</evidence>
<dbReference type="Gramene" id="OE9A069655T1">
    <property type="protein sequence ID" value="OE9A069655C1"/>
    <property type="gene ID" value="OE9A069655"/>
</dbReference>
<feature type="binding site" description="axial binding residue" evidence="9">
    <location>
        <position position="442"/>
    </location>
    <ligand>
        <name>heme</name>
        <dbReference type="ChEBI" id="CHEBI:30413"/>
    </ligand>
    <ligandPart>
        <name>Fe</name>
        <dbReference type="ChEBI" id="CHEBI:18248"/>
    </ligandPart>
</feature>
<keyword evidence="5 9" id="KW-0479">Metal-binding</keyword>
<keyword evidence="11" id="KW-0812">Transmembrane</keyword>
<comment type="caution">
    <text evidence="12">The sequence shown here is derived from an EMBL/GenBank/DDBJ whole genome shotgun (WGS) entry which is preliminary data.</text>
</comment>
<evidence type="ECO:0000256" key="10">
    <source>
        <dbReference type="RuleBase" id="RU000461"/>
    </source>
</evidence>
<dbReference type="InterPro" id="IPR001128">
    <property type="entry name" value="Cyt_P450"/>
</dbReference>
<keyword evidence="4 9" id="KW-0349">Heme</keyword>
<dbReference type="GO" id="GO:0004497">
    <property type="term" value="F:monooxygenase activity"/>
    <property type="evidence" value="ECO:0007669"/>
    <property type="project" value="UniProtKB-KW"/>
</dbReference>
<dbReference type="GO" id="GO:0005506">
    <property type="term" value="F:iron ion binding"/>
    <property type="evidence" value="ECO:0007669"/>
    <property type="project" value="InterPro"/>
</dbReference>
<dbReference type="Proteomes" id="UP000594638">
    <property type="component" value="Unassembled WGS sequence"/>
</dbReference>
<dbReference type="Pfam" id="PF00067">
    <property type="entry name" value="p450"/>
    <property type="match status" value="1"/>
</dbReference>
<dbReference type="InterPro" id="IPR002401">
    <property type="entry name" value="Cyt_P450_E_grp-I"/>
</dbReference>
<dbReference type="PRINTS" id="PR00463">
    <property type="entry name" value="EP450I"/>
</dbReference>
<keyword evidence="11" id="KW-1133">Transmembrane helix</keyword>
<evidence type="ECO:0000256" key="2">
    <source>
        <dbReference type="ARBA" id="ARBA00004167"/>
    </source>
</evidence>
<organism evidence="12 13">
    <name type="scientific">Olea europaea subsp. europaea</name>
    <dbReference type="NCBI Taxonomy" id="158383"/>
    <lineage>
        <taxon>Eukaryota</taxon>
        <taxon>Viridiplantae</taxon>
        <taxon>Streptophyta</taxon>
        <taxon>Embryophyta</taxon>
        <taxon>Tracheophyta</taxon>
        <taxon>Spermatophyta</taxon>
        <taxon>Magnoliopsida</taxon>
        <taxon>eudicotyledons</taxon>
        <taxon>Gunneridae</taxon>
        <taxon>Pentapetalae</taxon>
        <taxon>asterids</taxon>
        <taxon>lamiids</taxon>
        <taxon>Lamiales</taxon>
        <taxon>Oleaceae</taxon>
        <taxon>Oleeae</taxon>
        <taxon>Olea</taxon>
    </lineage>
</organism>
<sequence length="500" mass="56220">MAKFLETKESYFLLPALFFLPILFVIIKNLKSYFVSRNSPKLPPGPNPWPILGNIPHIGLMPHVSLANLAKIYGPIMCLKLGTQCMIVGSSPEAAIEILKLKDRIFSGRYIPKAVPATKEELNHLSLGWTDCNDNWKSSRILCRAELFSNKALDSQARLREKSITSLIKFVGSKEGKEIKIAELVFATVFNILGNSMMSRDFIGLDEKNSDGGMKGIIREYVDALSAPNLSDFYPILSKLDLQGIRRKAAVLIAKICAVWGPIIEERRNGRIYSSTSQDFLDTLLDNGFSCNRINQLFSELFVAGTGTTTSTIEWTMAELLKNPEAMKNVHREIDTEINEDFPNNSHLMQLPYLEACTKETLRLHPPAPLLLPHRAIETGQVMNYTVPKNAQIVVNAWAIGRDPSVWDKPLEFRPERFLTSSLDFKGNNFEFLPFSAGRRICPGLPMAAKTIPLILASLIYFFDWSLPHGINPKELNMSEKFGVIMQMEHPLVLVPKARK</sequence>
<evidence type="ECO:0000256" key="4">
    <source>
        <dbReference type="ARBA" id="ARBA00022617"/>
    </source>
</evidence>